<accession>A0A0A9F3U1</accession>
<dbReference type="EMBL" id="GBRH01190894">
    <property type="protein sequence ID" value="JAE07002.1"/>
    <property type="molecule type" value="Transcribed_RNA"/>
</dbReference>
<dbReference type="AlphaFoldDB" id="A0A0A9F3U1"/>
<name>A0A0A9F3U1_ARUDO</name>
<proteinExistence type="predicted"/>
<protein>
    <submittedName>
        <fullName evidence="1">Uncharacterized protein</fullName>
    </submittedName>
</protein>
<organism evidence="1">
    <name type="scientific">Arundo donax</name>
    <name type="common">Giant reed</name>
    <name type="synonym">Donax arundinaceus</name>
    <dbReference type="NCBI Taxonomy" id="35708"/>
    <lineage>
        <taxon>Eukaryota</taxon>
        <taxon>Viridiplantae</taxon>
        <taxon>Streptophyta</taxon>
        <taxon>Embryophyta</taxon>
        <taxon>Tracheophyta</taxon>
        <taxon>Spermatophyta</taxon>
        <taxon>Magnoliopsida</taxon>
        <taxon>Liliopsida</taxon>
        <taxon>Poales</taxon>
        <taxon>Poaceae</taxon>
        <taxon>PACMAD clade</taxon>
        <taxon>Arundinoideae</taxon>
        <taxon>Arundineae</taxon>
        <taxon>Arundo</taxon>
    </lineage>
</organism>
<sequence length="66" mass="7609">MTFTTKFYVSYVLKPICPGIFIQMFYNSWSSDIQKILPLDGQINDSSVSEMQCLQVFTTALIMNIF</sequence>
<evidence type="ECO:0000313" key="1">
    <source>
        <dbReference type="EMBL" id="JAE07002.1"/>
    </source>
</evidence>
<reference evidence="1" key="1">
    <citation type="submission" date="2014-09" db="EMBL/GenBank/DDBJ databases">
        <authorList>
            <person name="Magalhaes I.L.F."/>
            <person name="Oliveira U."/>
            <person name="Santos F.R."/>
            <person name="Vidigal T.H.D.A."/>
            <person name="Brescovit A.D."/>
            <person name="Santos A.J."/>
        </authorList>
    </citation>
    <scope>NUCLEOTIDE SEQUENCE</scope>
    <source>
        <tissue evidence="1">Shoot tissue taken approximately 20 cm above the soil surface</tissue>
    </source>
</reference>
<reference evidence="1" key="2">
    <citation type="journal article" date="2015" name="Data Brief">
        <title>Shoot transcriptome of the giant reed, Arundo donax.</title>
        <authorList>
            <person name="Barrero R.A."/>
            <person name="Guerrero F.D."/>
            <person name="Moolhuijzen P."/>
            <person name="Goolsby J.A."/>
            <person name="Tidwell J."/>
            <person name="Bellgard S.E."/>
            <person name="Bellgard M.I."/>
        </authorList>
    </citation>
    <scope>NUCLEOTIDE SEQUENCE</scope>
    <source>
        <tissue evidence="1">Shoot tissue taken approximately 20 cm above the soil surface</tissue>
    </source>
</reference>